<keyword evidence="2" id="KW-1185">Reference proteome</keyword>
<sequence length="221" mass="24348">MPSHYTSVAYSMPMPVPSKGSHYPTYSQYSVSPPECDDSVSSASGIPSYSNGGYSATSSGYAGGYGEYDSTASASGVDFQEYMQDRFANSFDPIPLDRSMAVQAQTAAANVFAGWRLQDGYTRIAVTGCKIPVSTEAYFFSAGRSGKLNAKHRELMELQKKAQARLAKTRERFQEGMRDAHEVRNDLEWTQKKVGALKTKASRKHAKEYSKARARYPSPEN</sequence>
<accession>A0ACC1RKG6</accession>
<evidence type="ECO:0000313" key="2">
    <source>
        <dbReference type="Proteomes" id="UP001148629"/>
    </source>
</evidence>
<protein>
    <submittedName>
        <fullName evidence="1">Uncharacterized protein</fullName>
    </submittedName>
</protein>
<proteinExistence type="predicted"/>
<comment type="caution">
    <text evidence="1">The sequence shown here is derived from an EMBL/GenBank/DDBJ whole genome shotgun (WGS) entry which is preliminary data.</text>
</comment>
<dbReference type="EMBL" id="JANRMS010002660">
    <property type="protein sequence ID" value="KAJ3521490.1"/>
    <property type="molecule type" value="Genomic_DNA"/>
</dbReference>
<organism evidence="1 2">
    <name type="scientific">Fusarium decemcellulare</name>
    <dbReference type="NCBI Taxonomy" id="57161"/>
    <lineage>
        <taxon>Eukaryota</taxon>
        <taxon>Fungi</taxon>
        <taxon>Dikarya</taxon>
        <taxon>Ascomycota</taxon>
        <taxon>Pezizomycotina</taxon>
        <taxon>Sordariomycetes</taxon>
        <taxon>Hypocreomycetidae</taxon>
        <taxon>Hypocreales</taxon>
        <taxon>Nectriaceae</taxon>
        <taxon>Fusarium</taxon>
        <taxon>Fusarium decemcellulare species complex</taxon>
    </lineage>
</organism>
<name>A0ACC1RKG6_9HYPO</name>
<dbReference type="Proteomes" id="UP001148629">
    <property type="component" value="Unassembled WGS sequence"/>
</dbReference>
<evidence type="ECO:0000313" key="1">
    <source>
        <dbReference type="EMBL" id="KAJ3521490.1"/>
    </source>
</evidence>
<reference evidence="1" key="1">
    <citation type="submission" date="2022-08" db="EMBL/GenBank/DDBJ databases">
        <title>Genome Sequence of Fusarium decemcellulare.</title>
        <authorList>
            <person name="Buettner E."/>
        </authorList>
    </citation>
    <scope>NUCLEOTIDE SEQUENCE</scope>
    <source>
        <strain evidence="1">Babe19</strain>
    </source>
</reference>
<gene>
    <name evidence="1" type="ORF">NM208_g13266</name>
</gene>